<dbReference type="Proteomes" id="UP001597493">
    <property type="component" value="Unassembled WGS sequence"/>
</dbReference>
<feature type="binding site" evidence="14">
    <location>
        <position position="73"/>
    </location>
    <ligand>
        <name>Na(+)</name>
        <dbReference type="ChEBI" id="CHEBI:29101"/>
        <note>structural</note>
    </ligand>
</feature>
<comment type="activity regulation">
    <text evidence="14">Na(+) is not transported, but it plays an essential structural role and its presence is essential for fluoride channel function.</text>
</comment>
<comment type="caution">
    <text evidence="15">The sequence shown here is derived from an EMBL/GenBank/DDBJ whole genome shotgun (WGS) entry which is preliminary data.</text>
</comment>
<protein>
    <recommendedName>
        <fullName evidence="14">Fluoride-specific ion channel FluC</fullName>
    </recommendedName>
</protein>
<evidence type="ECO:0000256" key="5">
    <source>
        <dbReference type="ARBA" id="ARBA00022723"/>
    </source>
</evidence>
<keyword evidence="8 14" id="KW-0406">Ion transport</keyword>
<evidence type="ECO:0000256" key="6">
    <source>
        <dbReference type="ARBA" id="ARBA00022989"/>
    </source>
</evidence>
<evidence type="ECO:0000313" key="15">
    <source>
        <dbReference type="EMBL" id="MFD2661090.1"/>
    </source>
</evidence>
<organism evidence="15 16">
    <name type="scientific">Paenibacillus thailandensis</name>
    <dbReference type="NCBI Taxonomy" id="393250"/>
    <lineage>
        <taxon>Bacteria</taxon>
        <taxon>Bacillati</taxon>
        <taxon>Bacillota</taxon>
        <taxon>Bacilli</taxon>
        <taxon>Bacillales</taxon>
        <taxon>Paenibacillaceae</taxon>
        <taxon>Paenibacillus</taxon>
    </lineage>
</organism>
<accession>A0ABW5QYB7</accession>
<comment type="function">
    <text evidence="13 14">Fluoride-specific ion channel. Important for reducing fluoride concentration in the cell, thus reducing its toxicity.</text>
</comment>
<keyword evidence="16" id="KW-1185">Reference proteome</keyword>
<evidence type="ECO:0000256" key="7">
    <source>
        <dbReference type="ARBA" id="ARBA00023053"/>
    </source>
</evidence>
<evidence type="ECO:0000256" key="9">
    <source>
        <dbReference type="ARBA" id="ARBA00023136"/>
    </source>
</evidence>
<proteinExistence type="inferred from homology"/>
<evidence type="ECO:0000256" key="4">
    <source>
        <dbReference type="ARBA" id="ARBA00022692"/>
    </source>
</evidence>
<keyword evidence="10 14" id="KW-0407">Ion channel</keyword>
<keyword evidence="9 14" id="KW-0472">Membrane</keyword>
<comment type="catalytic activity">
    <reaction evidence="12">
        <text>fluoride(in) = fluoride(out)</text>
        <dbReference type="Rhea" id="RHEA:76159"/>
        <dbReference type="ChEBI" id="CHEBI:17051"/>
    </reaction>
    <physiologicalReaction direction="left-to-right" evidence="12">
        <dbReference type="Rhea" id="RHEA:76160"/>
    </physiologicalReaction>
</comment>
<dbReference type="EMBL" id="JBHUMY010000012">
    <property type="protein sequence ID" value="MFD2661090.1"/>
    <property type="molecule type" value="Genomic_DNA"/>
</dbReference>
<name>A0ABW5QYB7_9BACL</name>
<keyword evidence="2 14" id="KW-0813">Transport</keyword>
<dbReference type="PANTHER" id="PTHR28259">
    <property type="entry name" value="FLUORIDE EXPORT PROTEIN 1-RELATED"/>
    <property type="match status" value="1"/>
</dbReference>
<keyword evidence="4 14" id="KW-0812">Transmembrane</keyword>
<evidence type="ECO:0000256" key="13">
    <source>
        <dbReference type="ARBA" id="ARBA00049940"/>
    </source>
</evidence>
<dbReference type="RefSeq" id="WP_379273431.1">
    <property type="nucleotide sequence ID" value="NZ_JBHUGT010000024.1"/>
</dbReference>
<dbReference type="PANTHER" id="PTHR28259:SF16">
    <property type="entry name" value="FLUORIDE-SPECIFIC ION CHANNEL FLUC 2"/>
    <property type="match status" value="1"/>
</dbReference>
<feature type="transmembrane region" description="Helical" evidence="14">
    <location>
        <begin position="97"/>
        <end position="119"/>
    </location>
</feature>
<evidence type="ECO:0000256" key="1">
    <source>
        <dbReference type="ARBA" id="ARBA00004651"/>
    </source>
</evidence>
<feature type="transmembrane region" description="Helical" evidence="14">
    <location>
        <begin position="63"/>
        <end position="85"/>
    </location>
</feature>
<feature type="binding site" evidence="14">
    <location>
        <position position="76"/>
    </location>
    <ligand>
        <name>Na(+)</name>
        <dbReference type="ChEBI" id="CHEBI:29101"/>
        <note>structural</note>
    </ligand>
</feature>
<dbReference type="InterPro" id="IPR003691">
    <property type="entry name" value="FluC"/>
</dbReference>
<evidence type="ECO:0000256" key="3">
    <source>
        <dbReference type="ARBA" id="ARBA00022475"/>
    </source>
</evidence>
<evidence type="ECO:0000256" key="10">
    <source>
        <dbReference type="ARBA" id="ARBA00023303"/>
    </source>
</evidence>
<keyword evidence="3 14" id="KW-1003">Cell membrane</keyword>
<sequence>MIALLAAVVAGGAGGSVARYGLGLLAAKYGKPAHYATLFINCLGSLLLGLLAGAALDERHAAWYALAGTGFLGGFTTFSTLNAQLVAMLEQRRYRAAFYYMACTYGIGLPLAAAGYSLARAYHF</sequence>
<evidence type="ECO:0000313" key="16">
    <source>
        <dbReference type="Proteomes" id="UP001597493"/>
    </source>
</evidence>
<keyword evidence="6 14" id="KW-1133">Transmembrane helix</keyword>
<comment type="subcellular location">
    <subcellularLocation>
        <location evidence="1 14">Cell membrane</location>
        <topology evidence="1 14">Multi-pass membrane protein</topology>
    </subcellularLocation>
</comment>
<dbReference type="HAMAP" id="MF_00454">
    <property type="entry name" value="FluC"/>
    <property type="match status" value="1"/>
</dbReference>
<reference evidence="16" key="1">
    <citation type="journal article" date="2019" name="Int. J. Syst. Evol. Microbiol.">
        <title>The Global Catalogue of Microorganisms (GCM) 10K type strain sequencing project: providing services to taxonomists for standard genome sequencing and annotation.</title>
        <authorList>
            <consortium name="The Broad Institute Genomics Platform"/>
            <consortium name="The Broad Institute Genome Sequencing Center for Infectious Disease"/>
            <person name="Wu L."/>
            <person name="Ma J."/>
        </authorList>
    </citation>
    <scope>NUCLEOTIDE SEQUENCE [LARGE SCALE GENOMIC DNA]</scope>
    <source>
        <strain evidence="16">TISTR 1827</strain>
    </source>
</reference>
<evidence type="ECO:0000256" key="8">
    <source>
        <dbReference type="ARBA" id="ARBA00023065"/>
    </source>
</evidence>
<evidence type="ECO:0000256" key="11">
    <source>
        <dbReference type="ARBA" id="ARBA00035120"/>
    </source>
</evidence>
<feature type="transmembrane region" description="Helical" evidence="14">
    <location>
        <begin position="34"/>
        <end position="56"/>
    </location>
</feature>
<gene>
    <name evidence="14" type="primary">fluC</name>
    <name evidence="14" type="synonym">crcB</name>
    <name evidence="15" type="ORF">ACFSW5_12590</name>
</gene>
<evidence type="ECO:0000256" key="12">
    <source>
        <dbReference type="ARBA" id="ARBA00035585"/>
    </source>
</evidence>
<keyword evidence="7 14" id="KW-0915">Sodium</keyword>
<dbReference type="Pfam" id="PF02537">
    <property type="entry name" value="CRCB"/>
    <property type="match status" value="1"/>
</dbReference>
<comment type="similarity">
    <text evidence="11 14">Belongs to the fluoride channel Fluc/FEX (TC 1.A.43) family.</text>
</comment>
<keyword evidence="5 14" id="KW-0479">Metal-binding</keyword>
<evidence type="ECO:0000256" key="2">
    <source>
        <dbReference type="ARBA" id="ARBA00022448"/>
    </source>
</evidence>
<evidence type="ECO:0000256" key="14">
    <source>
        <dbReference type="HAMAP-Rule" id="MF_00454"/>
    </source>
</evidence>